<evidence type="ECO:0000313" key="14">
    <source>
        <dbReference type="EMBL" id="GAA4315507.1"/>
    </source>
</evidence>
<evidence type="ECO:0000256" key="9">
    <source>
        <dbReference type="ARBA" id="ARBA00023237"/>
    </source>
</evidence>
<dbReference type="InterPro" id="IPR023997">
    <property type="entry name" value="TonB-dep_OMP_SusC/RagA_CS"/>
</dbReference>
<keyword evidence="3 10" id="KW-1134">Transmembrane beta strand</keyword>
<evidence type="ECO:0000256" key="6">
    <source>
        <dbReference type="ARBA" id="ARBA00023004"/>
    </source>
</evidence>
<comment type="similarity">
    <text evidence="10 11">Belongs to the TonB-dependent receptor family.</text>
</comment>
<keyword evidence="12" id="KW-0732">Signal</keyword>
<dbReference type="Pfam" id="PF07715">
    <property type="entry name" value="Plug"/>
    <property type="match status" value="1"/>
</dbReference>
<dbReference type="InterPro" id="IPR023996">
    <property type="entry name" value="TonB-dep_OMP_SusC/RagA"/>
</dbReference>
<dbReference type="RefSeq" id="WP_344980174.1">
    <property type="nucleotide sequence ID" value="NZ_BAABFN010000007.1"/>
</dbReference>
<evidence type="ECO:0000256" key="2">
    <source>
        <dbReference type="ARBA" id="ARBA00022448"/>
    </source>
</evidence>
<comment type="caution">
    <text evidence="14">The sequence shown here is derived from an EMBL/GenBank/DDBJ whole genome shotgun (WGS) entry which is preliminary data.</text>
</comment>
<dbReference type="InterPro" id="IPR011662">
    <property type="entry name" value="Secretin/TonB_short_N"/>
</dbReference>
<evidence type="ECO:0000256" key="8">
    <source>
        <dbReference type="ARBA" id="ARBA00023136"/>
    </source>
</evidence>
<reference evidence="15" key="1">
    <citation type="journal article" date="2019" name="Int. J. Syst. Evol. Microbiol.">
        <title>The Global Catalogue of Microorganisms (GCM) 10K type strain sequencing project: providing services to taxonomists for standard genome sequencing and annotation.</title>
        <authorList>
            <consortium name="The Broad Institute Genomics Platform"/>
            <consortium name="The Broad Institute Genome Sequencing Center for Infectious Disease"/>
            <person name="Wu L."/>
            <person name="Ma J."/>
        </authorList>
    </citation>
    <scope>NUCLEOTIDE SEQUENCE [LARGE SCALE GENOMIC DNA]</scope>
    <source>
        <strain evidence="15">JCM 17664</strain>
    </source>
</reference>
<evidence type="ECO:0000259" key="13">
    <source>
        <dbReference type="SMART" id="SM00965"/>
    </source>
</evidence>
<dbReference type="Gene3D" id="2.40.170.20">
    <property type="entry name" value="TonB-dependent receptor, beta-barrel domain"/>
    <property type="match status" value="1"/>
</dbReference>
<dbReference type="SMART" id="SM00965">
    <property type="entry name" value="STN"/>
    <property type="match status" value="1"/>
</dbReference>
<evidence type="ECO:0000256" key="11">
    <source>
        <dbReference type="RuleBase" id="RU003357"/>
    </source>
</evidence>
<keyword evidence="14" id="KW-0675">Receptor</keyword>
<dbReference type="Proteomes" id="UP001501207">
    <property type="component" value="Unassembled WGS sequence"/>
</dbReference>
<feature type="signal peptide" evidence="12">
    <location>
        <begin position="1"/>
        <end position="17"/>
    </location>
</feature>
<feature type="domain" description="Secretin/TonB short N-terminal" evidence="13">
    <location>
        <begin position="46"/>
        <end position="97"/>
    </location>
</feature>
<keyword evidence="7 11" id="KW-0798">TonB box</keyword>
<evidence type="ECO:0000256" key="10">
    <source>
        <dbReference type="PROSITE-ProRule" id="PRU01360"/>
    </source>
</evidence>
<proteinExistence type="inferred from homology"/>
<protein>
    <submittedName>
        <fullName evidence="14">TonB-dependent receptor</fullName>
    </submittedName>
</protein>
<dbReference type="InterPro" id="IPR037066">
    <property type="entry name" value="Plug_dom_sf"/>
</dbReference>
<gene>
    <name evidence="14" type="ORF">GCM10023143_26920</name>
</gene>
<evidence type="ECO:0000313" key="15">
    <source>
        <dbReference type="Proteomes" id="UP001501207"/>
    </source>
</evidence>
<comment type="subcellular location">
    <subcellularLocation>
        <location evidence="1 10">Cell outer membrane</location>
        <topology evidence="1 10">Multi-pass membrane protein</topology>
    </subcellularLocation>
</comment>
<dbReference type="Pfam" id="PF13715">
    <property type="entry name" value="CarbopepD_reg_2"/>
    <property type="match status" value="1"/>
</dbReference>
<dbReference type="Gene3D" id="2.60.40.1120">
    <property type="entry name" value="Carboxypeptidase-like, regulatory domain"/>
    <property type="match status" value="1"/>
</dbReference>
<dbReference type="Gene3D" id="2.170.130.10">
    <property type="entry name" value="TonB-dependent receptor, plug domain"/>
    <property type="match status" value="1"/>
</dbReference>
<dbReference type="InterPro" id="IPR000531">
    <property type="entry name" value="Beta-barrel_TonB"/>
</dbReference>
<dbReference type="InterPro" id="IPR012910">
    <property type="entry name" value="Plug_dom"/>
</dbReference>
<evidence type="ECO:0000256" key="3">
    <source>
        <dbReference type="ARBA" id="ARBA00022452"/>
    </source>
</evidence>
<dbReference type="InterPro" id="IPR039426">
    <property type="entry name" value="TonB-dep_rcpt-like"/>
</dbReference>
<dbReference type="Pfam" id="PF00593">
    <property type="entry name" value="TonB_dep_Rec_b-barrel"/>
    <property type="match status" value="1"/>
</dbReference>
<dbReference type="NCBIfam" id="TIGR04056">
    <property type="entry name" value="OMP_RagA_SusC"/>
    <property type="match status" value="1"/>
</dbReference>
<keyword evidence="4" id="KW-0406">Ion transport</keyword>
<keyword evidence="9 10" id="KW-0998">Cell outer membrane</keyword>
<dbReference type="SUPFAM" id="SSF49464">
    <property type="entry name" value="Carboxypeptidase regulatory domain-like"/>
    <property type="match status" value="1"/>
</dbReference>
<dbReference type="EMBL" id="BAABFN010000007">
    <property type="protein sequence ID" value="GAA4315507.1"/>
    <property type="molecule type" value="Genomic_DNA"/>
</dbReference>
<keyword evidence="2 10" id="KW-0813">Transport</keyword>
<dbReference type="InterPro" id="IPR036942">
    <property type="entry name" value="Beta-barrel_TonB_sf"/>
</dbReference>
<keyword evidence="6" id="KW-0408">Iron</keyword>
<dbReference type="NCBIfam" id="TIGR04057">
    <property type="entry name" value="SusC_RagA_signa"/>
    <property type="match status" value="1"/>
</dbReference>
<dbReference type="SUPFAM" id="SSF56935">
    <property type="entry name" value="Porins"/>
    <property type="match status" value="1"/>
</dbReference>
<evidence type="ECO:0000256" key="5">
    <source>
        <dbReference type="ARBA" id="ARBA00022692"/>
    </source>
</evidence>
<evidence type="ECO:0000256" key="12">
    <source>
        <dbReference type="SAM" id="SignalP"/>
    </source>
</evidence>
<evidence type="ECO:0000256" key="4">
    <source>
        <dbReference type="ARBA" id="ARBA00022496"/>
    </source>
</evidence>
<keyword evidence="8 10" id="KW-0472">Membrane</keyword>
<keyword evidence="15" id="KW-1185">Reference proteome</keyword>
<evidence type="ECO:0000256" key="1">
    <source>
        <dbReference type="ARBA" id="ARBA00004571"/>
    </source>
</evidence>
<sequence>MQLASVLILAACLQANASTYAQKISISLKNTPLKKVFKAIRERTGYNFIYTSEVLQDAVPVTLHEKNTALKEILDKCFLKQPLSYSINGNIIVVKKKTASKIQINTDTTIQIKGIVKDSLTGNPLSGVTVKMKESTIGTMTDGRGRFSLSVPNGAILGISYLGYNKKSIRVNGSQDLIIRLSAALTGLNQIVVIGYGTQKRADLTGSISSIKPSEIQGTPITSVDQGLVGRASGVQVIQTSGMPGAIASIRIRGTSSLQGGNEPLYVIDGVPVYSGGGYGRTGGKTQLSPLATINPSDIESIEILKDASATAIYGSRAANGVVLITTKSGEKGRDIISFDAYFGTQSIVKKIDLMNGADYAKLVNEAYTNDGLTPPYSQEFMDNIPNHGKGTDWQDEIFRSAPIQNYELSFMGGDKKTSYAASLNYIDQKGIVLGSGMKRYSGRINLDRQMNDKFKIISHLSLSRILSDNVPTDAGGTDGVVTGALNFNPLLGIYENDETKSYTLVNKPGILVPNPVATALEMKRKNNTTRLLGDISGQYDITEGLTAKVLFGIDYFMNKASQYTPSNIYQSGGVASATIADATYTNWLNENTLTYSKTFNQNHSINLLGGITFQKNKGEDLSGSSQGFVNDVLGYNNLGSGSVYNQPGSSTTEWSIMSFLGRINYAFKDKYLFTLSGRYDGSSRFGTNNKFAFFPSGAIAWKASEEEFIKNLNLFSNLKVRTGYGITGNQEIGLYNSLATLGAVTYSFGTDMVTGFNPNKIPNPDLKWERTAQYDAGLDLGVLNNNISLTADYYYKKTTNLIYSVAVPLVSGFGTSLQNIGSIQNQGFEIGLQTNNLNRAFKWTTDFNISFNKNKVLELGGEQYKDVGGGDGHLKTGQVHRLIVGKPIGLFYGYVFDGIFQDNTELDNGPDGPTNYLGGKRYKDLSGPDGNPDGKVDATYDRTVIGDPNPDFYGGLANTFSYKGVELSIFINYSYGNDILNYNAFQLGLPSGGQNVYADLVNRWTPENHSNVYGKATTNRSAIFSNQFIEDGSFIKLKTVTLSYLFPKLSVKWLYGLKVYITGQNLLAITHYKGYDPEVSYRGASNLETGEDFGGYPQARSFLFGISVNLN</sequence>
<accession>A0ABP8G1N8</accession>
<feature type="chain" id="PRO_5045238349" evidence="12">
    <location>
        <begin position="18"/>
        <end position="1112"/>
    </location>
</feature>
<dbReference type="InterPro" id="IPR008969">
    <property type="entry name" value="CarboxyPept-like_regulatory"/>
</dbReference>
<evidence type="ECO:0000256" key="7">
    <source>
        <dbReference type="ARBA" id="ARBA00023077"/>
    </source>
</evidence>
<dbReference type="PROSITE" id="PS52016">
    <property type="entry name" value="TONB_DEPENDENT_REC_3"/>
    <property type="match status" value="1"/>
</dbReference>
<organism evidence="14 15">
    <name type="scientific">Compostibacter hankyongensis</name>
    <dbReference type="NCBI Taxonomy" id="1007089"/>
    <lineage>
        <taxon>Bacteria</taxon>
        <taxon>Pseudomonadati</taxon>
        <taxon>Bacteroidota</taxon>
        <taxon>Chitinophagia</taxon>
        <taxon>Chitinophagales</taxon>
        <taxon>Chitinophagaceae</taxon>
        <taxon>Compostibacter</taxon>
    </lineage>
</organism>
<keyword evidence="4" id="KW-0410">Iron transport</keyword>
<name>A0ABP8G1N8_9BACT</name>
<keyword evidence="5 10" id="KW-0812">Transmembrane</keyword>